<accession>A0A4C1ZB28</accession>
<dbReference type="Proteomes" id="UP000299102">
    <property type="component" value="Unassembled WGS sequence"/>
</dbReference>
<evidence type="ECO:0000313" key="3">
    <source>
        <dbReference type="Proteomes" id="UP000299102"/>
    </source>
</evidence>
<sequence>MREDVKPSLVKESQNCDDNHEQFRHTLDLFEEYFGRNRNTKILPQYRNNNIANTARLNATKHPVSLPTNPGERGLRDISTDDVPGPPPAGDYAGIRPGGARRVTGRNLITTEKLWKKRLIDSARSILWERTGNSDSRR</sequence>
<comment type="caution">
    <text evidence="2">The sequence shown here is derived from an EMBL/GenBank/DDBJ whole genome shotgun (WGS) entry which is preliminary data.</text>
</comment>
<dbReference type="EMBL" id="BGZK01001641">
    <property type="protein sequence ID" value="GBP83817.1"/>
    <property type="molecule type" value="Genomic_DNA"/>
</dbReference>
<dbReference type="AlphaFoldDB" id="A0A4C1ZB28"/>
<organism evidence="2 3">
    <name type="scientific">Eumeta variegata</name>
    <name type="common">Bagworm moth</name>
    <name type="synonym">Eumeta japonica</name>
    <dbReference type="NCBI Taxonomy" id="151549"/>
    <lineage>
        <taxon>Eukaryota</taxon>
        <taxon>Metazoa</taxon>
        <taxon>Ecdysozoa</taxon>
        <taxon>Arthropoda</taxon>
        <taxon>Hexapoda</taxon>
        <taxon>Insecta</taxon>
        <taxon>Pterygota</taxon>
        <taxon>Neoptera</taxon>
        <taxon>Endopterygota</taxon>
        <taxon>Lepidoptera</taxon>
        <taxon>Glossata</taxon>
        <taxon>Ditrysia</taxon>
        <taxon>Tineoidea</taxon>
        <taxon>Psychidae</taxon>
        <taxon>Oiketicinae</taxon>
        <taxon>Eumeta</taxon>
    </lineage>
</organism>
<reference evidence="2 3" key="1">
    <citation type="journal article" date="2019" name="Commun. Biol.">
        <title>The bagworm genome reveals a unique fibroin gene that provides high tensile strength.</title>
        <authorList>
            <person name="Kono N."/>
            <person name="Nakamura H."/>
            <person name="Ohtoshi R."/>
            <person name="Tomita M."/>
            <person name="Numata K."/>
            <person name="Arakawa K."/>
        </authorList>
    </citation>
    <scope>NUCLEOTIDE SEQUENCE [LARGE SCALE GENOMIC DNA]</scope>
</reference>
<name>A0A4C1ZB28_EUMVA</name>
<protein>
    <submittedName>
        <fullName evidence="2">Uncharacterized protein</fullName>
    </submittedName>
</protein>
<gene>
    <name evidence="2" type="ORF">EVAR_57000_1</name>
</gene>
<proteinExistence type="predicted"/>
<evidence type="ECO:0000256" key="1">
    <source>
        <dbReference type="SAM" id="MobiDB-lite"/>
    </source>
</evidence>
<evidence type="ECO:0000313" key="2">
    <source>
        <dbReference type="EMBL" id="GBP83817.1"/>
    </source>
</evidence>
<feature type="region of interest" description="Disordered" evidence="1">
    <location>
        <begin position="61"/>
        <end position="99"/>
    </location>
</feature>
<keyword evidence="3" id="KW-1185">Reference proteome</keyword>